<dbReference type="InterPro" id="IPR050122">
    <property type="entry name" value="RTK"/>
</dbReference>
<keyword evidence="4" id="KW-0472">Membrane</keyword>
<dbReference type="WBParaSite" id="TCNE_0000564801-mRNA-1">
    <property type="protein sequence ID" value="TCNE_0000564801-mRNA-1"/>
    <property type="gene ID" value="TCNE_0000564801"/>
</dbReference>
<evidence type="ECO:0000256" key="3">
    <source>
        <dbReference type="PROSITE-ProRule" id="PRU10141"/>
    </source>
</evidence>
<keyword evidence="4" id="KW-1133">Transmembrane helix</keyword>
<dbReference type="GO" id="GO:0007155">
    <property type="term" value="P:cell adhesion"/>
    <property type="evidence" value="ECO:0007669"/>
    <property type="project" value="UniProtKB-KW"/>
</dbReference>
<dbReference type="Gene3D" id="1.10.510.10">
    <property type="entry name" value="Transferase(Phosphotransferase) domain 1"/>
    <property type="match status" value="1"/>
</dbReference>
<dbReference type="EMBL" id="UYWY01019376">
    <property type="protein sequence ID" value="VDM36845.1"/>
    <property type="molecule type" value="Genomic_DNA"/>
</dbReference>
<dbReference type="PROSITE" id="PS00109">
    <property type="entry name" value="PROTEIN_KINASE_TYR"/>
    <property type="match status" value="1"/>
</dbReference>
<dbReference type="GO" id="GO:0043235">
    <property type="term" value="C:receptor complex"/>
    <property type="evidence" value="ECO:0007669"/>
    <property type="project" value="TreeGrafter"/>
</dbReference>
<evidence type="ECO:0000313" key="7">
    <source>
        <dbReference type="Proteomes" id="UP000050794"/>
    </source>
</evidence>
<evidence type="ECO:0000313" key="8">
    <source>
        <dbReference type="WBParaSite" id="TCNE_0000564801-mRNA-1"/>
    </source>
</evidence>
<organism evidence="7 8">
    <name type="scientific">Toxocara canis</name>
    <name type="common">Canine roundworm</name>
    <dbReference type="NCBI Taxonomy" id="6265"/>
    <lineage>
        <taxon>Eukaryota</taxon>
        <taxon>Metazoa</taxon>
        <taxon>Ecdysozoa</taxon>
        <taxon>Nematoda</taxon>
        <taxon>Chromadorea</taxon>
        <taxon>Rhabditida</taxon>
        <taxon>Spirurina</taxon>
        <taxon>Ascaridomorpha</taxon>
        <taxon>Ascaridoidea</taxon>
        <taxon>Toxocaridae</taxon>
        <taxon>Toxocara</taxon>
    </lineage>
</organism>
<dbReference type="CDD" id="cd00192">
    <property type="entry name" value="PTKc"/>
    <property type="match status" value="1"/>
</dbReference>
<name>A0A183UAX8_TOXCA</name>
<accession>A0A183UAX8</accession>
<evidence type="ECO:0000256" key="4">
    <source>
        <dbReference type="SAM" id="Phobius"/>
    </source>
</evidence>
<keyword evidence="7" id="KW-1185">Reference proteome</keyword>
<comment type="subcellular location">
    <subcellularLocation>
        <location evidence="1">Membrane</location>
        <topology evidence="1">Single-pass membrane protein</topology>
    </subcellularLocation>
</comment>
<dbReference type="Pfam" id="PF07714">
    <property type="entry name" value="PK_Tyr_Ser-Thr"/>
    <property type="match status" value="1"/>
</dbReference>
<comment type="catalytic activity">
    <reaction evidence="2">
        <text>L-tyrosyl-[protein] + ATP = O-phospho-L-tyrosyl-[protein] + ADP + H(+)</text>
        <dbReference type="Rhea" id="RHEA:10596"/>
        <dbReference type="Rhea" id="RHEA-COMP:10136"/>
        <dbReference type="Rhea" id="RHEA-COMP:20101"/>
        <dbReference type="ChEBI" id="CHEBI:15378"/>
        <dbReference type="ChEBI" id="CHEBI:30616"/>
        <dbReference type="ChEBI" id="CHEBI:46858"/>
        <dbReference type="ChEBI" id="CHEBI:61978"/>
        <dbReference type="ChEBI" id="CHEBI:456216"/>
        <dbReference type="EC" id="2.7.10.1"/>
    </reaction>
</comment>
<keyword evidence="3" id="KW-0067">ATP-binding</keyword>
<dbReference type="PROSITE" id="PS50011">
    <property type="entry name" value="PROTEIN_KINASE_DOM"/>
    <property type="match status" value="1"/>
</dbReference>
<reference evidence="8" key="1">
    <citation type="submission" date="2016-06" db="UniProtKB">
        <authorList>
            <consortium name="WormBaseParasite"/>
        </authorList>
    </citation>
    <scope>IDENTIFICATION</scope>
</reference>
<dbReference type="AlphaFoldDB" id="A0A183UAX8"/>
<dbReference type="GO" id="GO:0007169">
    <property type="term" value="P:cell surface receptor protein tyrosine kinase signaling pathway"/>
    <property type="evidence" value="ECO:0007669"/>
    <property type="project" value="TreeGrafter"/>
</dbReference>
<gene>
    <name evidence="6" type="ORF">TCNE_LOCUS5648</name>
</gene>
<dbReference type="GO" id="GO:0010976">
    <property type="term" value="P:positive regulation of neuron projection development"/>
    <property type="evidence" value="ECO:0007669"/>
    <property type="project" value="TreeGrafter"/>
</dbReference>
<feature type="transmembrane region" description="Helical" evidence="4">
    <location>
        <begin position="86"/>
        <end position="106"/>
    </location>
</feature>
<dbReference type="PANTHER" id="PTHR24416:SF611">
    <property type="entry name" value="TYROSINE-PROTEIN KINASE TRANSMEMBRANE RECEPTOR ROR"/>
    <property type="match status" value="1"/>
</dbReference>
<dbReference type="Proteomes" id="UP000050794">
    <property type="component" value="Unassembled WGS sequence"/>
</dbReference>
<keyword evidence="3" id="KW-0547">Nucleotide-binding</keyword>
<dbReference type="PANTHER" id="PTHR24416">
    <property type="entry name" value="TYROSINE-PROTEIN KINASE RECEPTOR"/>
    <property type="match status" value="1"/>
</dbReference>
<protein>
    <submittedName>
        <fullName evidence="8">Protein kinase domain-containing protein</fullName>
    </submittedName>
</protein>
<dbReference type="GO" id="GO:0004714">
    <property type="term" value="F:transmembrane receptor protein tyrosine kinase activity"/>
    <property type="evidence" value="ECO:0007669"/>
    <property type="project" value="UniProtKB-EC"/>
</dbReference>
<dbReference type="InterPro" id="IPR020635">
    <property type="entry name" value="Tyr_kinase_cat_dom"/>
</dbReference>
<dbReference type="PRINTS" id="PR00109">
    <property type="entry name" value="TYRKINASE"/>
</dbReference>
<dbReference type="InterPro" id="IPR008266">
    <property type="entry name" value="Tyr_kinase_AS"/>
</dbReference>
<feature type="domain" description="Protein kinase" evidence="5">
    <location>
        <begin position="152"/>
        <end position="411"/>
    </location>
</feature>
<dbReference type="PROSITE" id="PS00107">
    <property type="entry name" value="PROTEIN_KINASE_ATP"/>
    <property type="match status" value="1"/>
</dbReference>
<dbReference type="InterPro" id="IPR001245">
    <property type="entry name" value="Ser-Thr/Tyr_kinase_cat_dom"/>
</dbReference>
<dbReference type="InterPro" id="IPR011009">
    <property type="entry name" value="Kinase-like_dom_sf"/>
</dbReference>
<dbReference type="GO" id="GO:0005886">
    <property type="term" value="C:plasma membrane"/>
    <property type="evidence" value="ECO:0007669"/>
    <property type="project" value="UniProtKB-SubCell"/>
</dbReference>
<evidence type="ECO:0000259" key="5">
    <source>
        <dbReference type="PROSITE" id="PS50011"/>
    </source>
</evidence>
<evidence type="ECO:0000313" key="6">
    <source>
        <dbReference type="EMBL" id="VDM36845.1"/>
    </source>
</evidence>
<evidence type="ECO:0000256" key="1">
    <source>
        <dbReference type="ARBA" id="ARBA00004167"/>
    </source>
</evidence>
<proteinExistence type="predicted"/>
<dbReference type="InterPro" id="IPR017441">
    <property type="entry name" value="Protein_kinase_ATP_BS"/>
</dbReference>
<evidence type="ECO:0000256" key="2">
    <source>
        <dbReference type="ARBA" id="ARBA00051243"/>
    </source>
</evidence>
<dbReference type="SMART" id="SM00219">
    <property type="entry name" value="TyrKc"/>
    <property type="match status" value="1"/>
</dbReference>
<sequence>MVADSQNVELILHGYPLDLLTIEVHSQNTGISDSSPPCATCSATDTFKFTICTPRSCALLEQQIRASYYQLDRNAMTPSTHYSAPAILALALLLSSVFCLSALAYAKRWLRSKSWKRRRISRNTEETCMHLEETSLYSSDYRLLPIIDRDAIKLDRKIGQGAFGEVFSADWCGSPTGRVAIKMYHFEMDAEMGKEAHLLSQLEHPNIVRLFGIVRERQRILLVLELISLGDLKSYVRARIPLCASYSQFPPALTNDELLNICIQICHGLCYLNTQQIVHRDLAARNCLVSGESDARLCDAQQRPPFTVKISDFGMSRRLYAQSEYYRMHSSKTVLPVRWAFGVTIWEVYTYGEVPFGELSNGEVVSAVSNGVLLTKPKNAPEDLFQIMEDCWKIDPEKRPLCHDVLTRLTLCQ</sequence>
<dbReference type="GO" id="GO:0005524">
    <property type="term" value="F:ATP binding"/>
    <property type="evidence" value="ECO:0007669"/>
    <property type="project" value="UniProtKB-UniRule"/>
</dbReference>
<dbReference type="InterPro" id="IPR000719">
    <property type="entry name" value="Prot_kinase_dom"/>
</dbReference>
<feature type="binding site" evidence="3">
    <location>
        <position position="182"/>
    </location>
    <ligand>
        <name>ATP</name>
        <dbReference type="ChEBI" id="CHEBI:30616"/>
    </ligand>
</feature>
<dbReference type="GO" id="GO:0051897">
    <property type="term" value="P:positive regulation of phosphatidylinositol 3-kinase/protein kinase B signal transduction"/>
    <property type="evidence" value="ECO:0007669"/>
    <property type="project" value="TreeGrafter"/>
</dbReference>
<dbReference type="SUPFAM" id="SSF56112">
    <property type="entry name" value="Protein kinase-like (PK-like)"/>
    <property type="match status" value="1"/>
</dbReference>
<keyword evidence="4" id="KW-0812">Transmembrane</keyword>
<reference evidence="6 7" key="2">
    <citation type="submission" date="2018-11" db="EMBL/GenBank/DDBJ databases">
        <authorList>
            <consortium name="Pathogen Informatics"/>
        </authorList>
    </citation>
    <scope>NUCLEOTIDE SEQUENCE [LARGE SCALE GENOMIC DNA]</scope>
</reference>